<evidence type="ECO:0000256" key="1">
    <source>
        <dbReference type="SAM" id="SignalP"/>
    </source>
</evidence>
<name>A0A4Z0LV07_9GAMM</name>
<gene>
    <name evidence="2" type="ORF">E4634_19905</name>
</gene>
<feature type="signal peptide" evidence="1">
    <location>
        <begin position="1"/>
        <end position="25"/>
    </location>
</feature>
<dbReference type="EMBL" id="SRLE01000016">
    <property type="protein sequence ID" value="TGD71109.1"/>
    <property type="molecule type" value="Genomic_DNA"/>
</dbReference>
<feature type="chain" id="PRO_5021396881" evidence="1">
    <location>
        <begin position="26"/>
        <end position="462"/>
    </location>
</feature>
<dbReference type="Pfam" id="PF07044">
    <property type="entry name" value="DUF1329"/>
    <property type="match status" value="1"/>
</dbReference>
<protein>
    <submittedName>
        <fullName evidence="2">DUF1329 domain-containing protein</fullName>
    </submittedName>
</protein>
<evidence type="ECO:0000313" key="3">
    <source>
        <dbReference type="Proteomes" id="UP000298050"/>
    </source>
</evidence>
<dbReference type="CDD" id="cd16329">
    <property type="entry name" value="LolA_like"/>
    <property type="match status" value="1"/>
</dbReference>
<dbReference type="Gene3D" id="2.50.20.10">
    <property type="entry name" value="Lipoprotein localisation LolA/LolB/LppX"/>
    <property type="match status" value="1"/>
</dbReference>
<reference evidence="2 3" key="1">
    <citation type="submission" date="2019-04" db="EMBL/GenBank/DDBJ databases">
        <title>Taxonomy of novel Haliea sp. from mangrove soil of West Coast of India.</title>
        <authorList>
            <person name="Verma A."/>
            <person name="Kumar P."/>
            <person name="Krishnamurthi S."/>
        </authorList>
    </citation>
    <scope>NUCLEOTIDE SEQUENCE [LARGE SCALE GENOMIC DNA]</scope>
    <source>
        <strain evidence="2 3">SAOS-164</strain>
    </source>
</reference>
<keyword evidence="1" id="KW-0732">Signal</keyword>
<sequence>MFTMRYKHNAFAAGLALLLPALALAKVPEEQAQRLGKDLTPFGAEVAGNADGSIPAWSGKWRGVPPGVEYAGPKSKAVSPYADEKPLFSITAENYAQYKDRLSEGQAALFERYPSFRMDVYPSHRDFNYQQRMIDKAAWNARNTELTHDAEGLKQYTGGIAFPIPDGPEQVLWNTRSNYCHNTLNGISDAYGVFANGERAHEAQDFAQSIPFNDPDNPIPTTEEVVGEYIAFAFGERLAPPRLKGEVTVAQEPVDYKNSARNAWQYRPDTRRVRKAPAVGYDNPDGPGGLQTIDDNEGFNGALDRFTYTLLGKREIYIPYHNYILNDPRRGDLDDRLTVNHMNPDYLRYELHRVWIVEGNLAPGKRHAYSKRRWYVDEDSWNFVLSENFDSRGNLWRVGFFASIYQYDIECYAKQITVFHDLPSGHYMLRWVTLERDEVDYTVPYRDKSYYTPAYVRKSVKR</sequence>
<comment type="caution">
    <text evidence="2">The sequence shown here is derived from an EMBL/GenBank/DDBJ whole genome shotgun (WGS) entry which is preliminary data.</text>
</comment>
<organism evidence="2 3">
    <name type="scientific">Mangrovimicrobium sediminis</name>
    <dbReference type="NCBI Taxonomy" id="2562682"/>
    <lineage>
        <taxon>Bacteria</taxon>
        <taxon>Pseudomonadati</taxon>
        <taxon>Pseudomonadota</taxon>
        <taxon>Gammaproteobacteria</taxon>
        <taxon>Cellvibrionales</taxon>
        <taxon>Halieaceae</taxon>
        <taxon>Mangrovimicrobium</taxon>
    </lineage>
</organism>
<proteinExistence type="predicted"/>
<dbReference type="OrthoDB" id="178023at2"/>
<dbReference type="AlphaFoldDB" id="A0A4Z0LV07"/>
<dbReference type="Proteomes" id="UP000298050">
    <property type="component" value="Unassembled WGS sequence"/>
</dbReference>
<dbReference type="InterPro" id="IPR010752">
    <property type="entry name" value="DUF1329"/>
</dbReference>
<keyword evidence="3" id="KW-1185">Reference proteome</keyword>
<accession>A0A4Z0LV07</accession>
<evidence type="ECO:0000313" key="2">
    <source>
        <dbReference type="EMBL" id="TGD71109.1"/>
    </source>
</evidence>